<sequence>MKYVKRCIILFLLLVIYINYFNHFIGAETLIDVVNSMFTATVLFTTLFIFINTLTIFFYKSWKQWWKWIIVLILSIIPFSHWLYLYPWTAARTYPVFVHYLAKQGLSTDDIAQYRAFPDLKFGGYYYEVHFKKDRKYLYEYSFRTRNEMFFDVSYNGDYENYFKDAKVRELYTRAEYLKRREIDYMFGENFKKYSIKPVSERIQRQKLKLSATHPLHYFQIRDID</sequence>
<feature type="transmembrane region" description="Helical" evidence="1">
    <location>
        <begin position="7"/>
        <end position="25"/>
    </location>
</feature>
<organism evidence="2 3">
    <name type="scientific">Sporolactobacillus laevolacticus DSM 442</name>
    <dbReference type="NCBI Taxonomy" id="1395513"/>
    <lineage>
        <taxon>Bacteria</taxon>
        <taxon>Bacillati</taxon>
        <taxon>Bacillota</taxon>
        <taxon>Bacilli</taxon>
        <taxon>Bacillales</taxon>
        <taxon>Sporolactobacillaceae</taxon>
        <taxon>Sporolactobacillus</taxon>
    </lineage>
</organism>
<dbReference type="EMBL" id="AWTC01000002">
    <property type="protein sequence ID" value="EST13230.1"/>
    <property type="molecule type" value="Genomic_DNA"/>
</dbReference>
<dbReference type="Pfam" id="PF11337">
    <property type="entry name" value="DUF3139"/>
    <property type="match status" value="1"/>
</dbReference>
<evidence type="ECO:0000313" key="3">
    <source>
        <dbReference type="Proteomes" id="UP000018296"/>
    </source>
</evidence>
<dbReference type="RefSeq" id="WP_023508958.1">
    <property type="nucleotide sequence ID" value="NZ_AWTC01000002.1"/>
</dbReference>
<keyword evidence="1" id="KW-0812">Transmembrane</keyword>
<protein>
    <submittedName>
        <fullName evidence="2">Uncharacterized protein</fullName>
    </submittedName>
</protein>
<gene>
    <name evidence="2" type="ORF">P343_03245</name>
</gene>
<keyword evidence="1" id="KW-1133">Transmembrane helix</keyword>
<feature type="transmembrane region" description="Helical" evidence="1">
    <location>
        <begin position="65"/>
        <end position="85"/>
    </location>
</feature>
<dbReference type="Proteomes" id="UP000018296">
    <property type="component" value="Unassembled WGS sequence"/>
</dbReference>
<accession>V6J0A8</accession>
<proteinExistence type="predicted"/>
<comment type="caution">
    <text evidence="2">The sequence shown here is derived from an EMBL/GenBank/DDBJ whole genome shotgun (WGS) entry which is preliminary data.</text>
</comment>
<dbReference type="PATRIC" id="fig|1395513.3.peg.658"/>
<name>V6J0A8_9BACL</name>
<keyword evidence="3" id="KW-1185">Reference proteome</keyword>
<dbReference type="AlphaFoldDB" id="V6J0A8"/>
<feature type="transmembrane region" description="Helical" evidence="1">
    <location>
        <begin position="37"/>
        <end position="58"/>
    </location>
</feature>
<evidence type="ECO:0000256" key="1">
    <source>
        <dbReference type="SAM" id="Phobius"/>
    </source>
</evidence>
<dbReference type="OrthoDB" id="2988439at2"/>
<dbReference type="STRING" id="1395513.P343_03245"/>
<evidence type="ECO:0000313" key="2">
    <source>
        <dbReference type="EMBL" id="EST13230.1"/>
    </source>
</evidence>
<dbReference type="InterPro" id="IPR021486">
    <property type="entry name" value="DUF3139"/>
</dbReference>
<reference evidence="2 3" key="1">
    <citation type="journal article" date="2013" name="Genome Announc.">
        <title>Genome Sequence of Sporolactobacillus laevolacticus DSM442, an Efficient Polymer-Grade D-Lactate Producer from Agricultural Waste Cottonseed as a Nitrogen Source.</title>
        <authorList>
            <person name="Wang H."/>
            <person name="Wang L."/>
            <person name="Ju J."/>
            <person name="Yu B."/>
            <person name="Ma Y."/>
        </authorList>
    </citation>
    <scope>NUCLEOTIDE SEQUENCE [LARGE SCALE GENOMIC DNA]</scope>
    <source>
        <strain evidence="2 3">DSM 442</strain>
    </source>
</reference>
<keyword evidence="1" id="KW-0472">Membrane</keyword>